<feature type="non-terminal residue" evidence="1">
    <location>
        <position position="1"/>
    </location>
</feature>
<accession>J9GNT2</accession>
<comment type="caution">
    <text evidence="1">The sequence shown here is derived from an EMBL/GenBank/DDBJ whole genome shotgun (WGS) entry which is preliminary data.</text>
</comment>
<organism evidence="1">
    <name type="scientific">gut metagenome</name>
    <dbReference type="NCBI Taxonomy" id="749906"/>
    <lineage>
        <taxon>unclassified sequences</taxon>
        <taxon>metagenomes</taxon>
        <taxon>organismal metagenomes</taxon>
    </lineage>
</organism>
<name>J9GNT2_9ZZZZ</name>
<dbReference type="AlphaFoldDB" id="J9GNT2"/>
<evidence type="ECO:0000313" key="1">
    <source>
        <dbReference type="EMBL" id="EJX01560.1"/>
    </source>
</evidence>
<sequence length="28" mass="3252">RGYGTAERYRIAILFFYGGLDMSMVNLH</sequence>
<dbReference type="EMBL" id="AMCI01002907">
    <property type="protein sequence ID" value="EJX01560.1"/>
    <property type="molecule type" value="Genomic_DNA"/>
</dbReference>
<proteinExistence type="predicted"/>
<reference evidence="1" key="1">
    <citation type="journal article" date="2012" name="PLoS ONE">
        <title>Gene sets for utilization of primary and secondary nutrition supplies in the distal gut of endangered iberian lynx.</title>
        <authorList>
            <person name="Alcaide M."/>
            <person name="Messina E."/>
            <person name="Richter M."/>
            <person name="Bargiela R."/>
            <person name="Peplies J."/>
            <person name="Huws S.A."/>
            <person name="Newbold C.J."/>
            <person name="Golyshin P.N."/>
            <person name="Simon M.A."/>
            <person name="Lopez G."/>
            <person name="Yakimov M.M."/>
            <person name="Ferrer M."/>
        </authorList>
    </citation>
    <scope>NUCLEOTIDE SEQUENCE</scope>
</reference>
<protein>
    <submittedName>
        <fullName evidence="1">Uncharacterized protein</fullName>
    </submittedName>
</protein>
<gene>
    <name evidence="1" type="ORF">EVA_10335</name>
</gene>